<dbReference type="InterPro" id="IPR007115">
    <property type="entry name" value="6-PTP_synth/QueD"/>
</dbReference>
<dbReference type="Gene3D" id="3.30.479.10">
    <property type="entry name" value="6-pyruvoyl tetrahydropterin synthase/QueD"/>
    <property type="match status" value="1"/>
</dbReference>
<dbReference type="EMBL" id="MT141996">
    <property type="protein sequence ID" value="QJA73027.1"/>
    <property type="molecule type" value="Genomic_DNA"/>
</dbReference>
<organism evidence="5">
    <name type="scientific">viral metagenome</name>
    <dbReference type="NCBI Taxonomy" id="1070528"/>
    <lineage>
        <taxon>unclassified sequences</taxon>
        <taxon>metagenomes</taxon>
        <taxon>organismal metagenomes</taxon>
    </lineage>
</organism>
<evidence type="ECO:0000256" key="4">
    <source>
        <dbReference type="ARBA" id="ARBA00023239"/>
    </source>
</evidence>
<name>A0A6M3JWK1_9ZZZZ</name>
<evidence type="ECO:0000256" key="2">
    <source>
        <dbReference type="ARBA" id="ARBA00022723"/>
    </source>
</evidence>
<comment type="cofactor">
    <cofactor evidence="1">
        <name>Zn(2+)</name>
        <dbReference type="ChEBI" id="CHEBI:29105"/>
    </cofactor>
</comment>
<evidence type="ECO:0000313" key="5">
    <source>
        <dbReference type="EMBL" id="QJA73027.1"/>
    </source>
</evidence>
<proteinExistence type="predicted"/>
<reference evidence="5" key="1">
    <citation type="submission" date="2020-03" db="EMBL/GenBank/DDBJ databases">
        <title>The deep terrestrial virosphere.</title>
        <authorList>
            <person name="Holmfeldt K."/>
            <person name="Nilsson E."/>
            <person name="Simone D."/>
            <person name="Lopez-Fernandez M."/>
            <person name="Wu X."/>
            <person name="de Brujin I."/>
            <person name="Lundin D."/>
            <person name="Andersson A."/>
            <person name="Bertilsson S."/>
            <person name="Dopson M."/>
        </authorList>
    </citation>
    <scope>NUCLEOTIDE SEQUENCE</scope>
    <source>
        <strain evidence="5">MM415A02525</strain>
    </source>
</reference>
<accession>A0A6M3JWK1</accession>
<dbReference type="GO" id="GO:0046872">
    <property type="term" value="F:metal ion binding"/>
    <property type="evidence" value="ECO:0007669"/>
    <property type="project" value="UniProtKB-KW"/>
</dbReference>
<evidence type="ECO:0000256" key="3">
    <source>
        <dbReference type="ARBA" id="ARBA00022833"/>
    </source>
</evidence>
<sequence>MTISITKEFEFHAAHHLPEHKGGCKNVHGHSYILKVELQGTVCESGPSTGMIIDFGDLKQIVNDNVLDKVDHRDLNMLWRNPTAEVMVETIAYWIEPHLPKEVRLTRVRLWETRTSYAEWRAE</sequence>
<gene>
    <name evidence="5" type="ORF">MM415A02525_0009</name>
</gene>
<evidence type="ECO:0000256" key="1">
    <source>
        <dbReference type="ARBA" id="ARBA00001947"/>
    </source>
</evidence>
<protein>
    <submittedName>
        <fullName evidence="5">Putative 6-Pyruvoyl tetrahydrobiopterin synthase</fullName>
    </submittedName>
</protein>
<dbReference type="Pfam" id="PF01242">
    <property type="entry name" value="PTPS"/>
    <property type="match status" value="1"/>
</dbReference>
<keyword evidence="4" id="KW-0456">Lyase</keyword>
<dbReference type="PIRSF" id="PIRSF006113">
    <property type="entry name" value="PTP_synth"/>
    <property type="match status" value="1"/>
</dbReference>
<dbReference type="PANTHER" id="PTHR12589">
    <property type="entry name" value="PYRUVOYL TETRAHYDROBIOPTERIN SYNTHASE"/>
    <property type="match status" value="1"/>
</dbReference>
<dbReference type="InterPro" id="IPR038418">
    <property type="entry name" value="6-PTP_synth/QueD_sf"/>
</dbReference>
<dbReference type="AlphaFoldDB" id="A0A6M3JWK1"/>
<dbReference type="PANTHER" id="PTHR12589:SF7">
    <property type="entry name" value="6-PYRUVOYL TETRAHYDROBIOPTERIN SYNTHASE"/>
    <property type="match status" value="1"/>
</dbReference>
<keyword evidence="3" id="KW-0862">Zinc</keyword>
<dbReference type="SUPFAM" id="SSF55620">
    <property type="entry name" value="Tetrahydrobiopterin biosynthesis enzymes-like"/>
    <property type="match status" value="1"/>
</dbReference>
<keyword evidence="2" id="KW-0479">Metal-binding</keyword>
<dbReference type="NCBIfam" id="TIGR03367">
    <property type="entry name" value="queuosine_QueD"/>
    <property type="match status" value="1"/>
</dbReference>
<dbReference type="GO" id="GO:0016829">
    <property type="term" value="F:lyase activity"/>
    <property type="evidence" value="ECO:0007669"/>
    <property type="project" value="UniProtKB-KW"/>
</dbReference>